<keyword evidence="3" id="KW-0813">Transport</keyword>
<keyword evidence="9" id="KW-0496">Mitochondrion</keyword>
<evidence type="ECO:0000256" key="3">
    <source>
        <dbReference type="ARBA" id="ARBA00022448"/>
    </source>
</evidence>
<comment type="similarity">
    <text evidence="2">Belongs to the eukaryotic mitochondrial porin family.</text>
</comment>
<dbReference type="EMBL" id="KN824293">
    <property type="protein sequence ID" value="KIM28413.1"/>
    <property type="molecule type" value="Genomic_DNA"/>
</dbReference>
<keyword evidence="7" id="KW-0406">Ion transport</keyword>
<dbReference type="Proteomes" id="UP000054097">
    <property type="component" value="Unassembled WGS sequence"/>
</dbReference>
<organism evidence="11 12">
    <name type="scientific">Serendipita vermifera MAFF 305830</name>
    <dbReference type="NCBI Taxonomy" id="933852"/>
    <lineage>
        <taxon>Eukaryota</taxon>
        <taxon>Fungi</taxon>
        <taxon>Dikarya</taxon>
        <taxon>Basidiomycota</taxon>
        <taxon>Agaricomycotina</taxon>
        <taxon>Agaricomycetes</taxon>
        <taxon>Sebacinales</taxon>
        <taxon>Serendipitaceae</taxon>
        <taxon>Serendipita</taxon>
    </lineage>
</organism>
<gene>
    <name evidence="11" type="ORF">M408DRAFT_69877</name>
</gene>
<evidence type="ECO:0000313" key="12">
    <source>
        <dbReference type="Proteomes" id="UP000054097"/>
    </source>
</evidence>
<sequence>MSQPQPVPPSWKDLGKSSSDLLGRDYPFHAIGLEIKTKTPSNVAFRVAGTRDGKNGHIAGDLEAKYTDSKYGTVLTNTWTTTNVLRSQLEVENQLAKGLKLEAHSSLNPEKGINSGLFNLTFKQPGYHARAALDLFHGSNITSDFVLARNGILLGAETNYNVNDGTITRYATALGYSAPDYAVTVHGLSNMRLFSASYYHRVNADVEAGAKAVYNSAASSNGMNLEVGTKVYLDKAAFVKAKIASTGILGLSYTQTLRPGVKAAFGVAIDTQKLNDPTIGGSPHRVGAQFTFEN</sequence>
<evidence type="ECO:0000256" key="8">
    <source>
        <dbReference type="ARBA" id="ARBA00023114"/>
    </source>
</evidence>
<keyword evidence="12" id="KW-1185">Reference proteome</keyword>
<dbReference type="OrthoDB" id="7827681at2759"/>
<reference evidence="12" key="2">
    <citation type="submission" date="2015-01" db="EMBL/GenBank/DDBJ databases">
        <title>Evolutionary Origins and Diversification of the Mycorrhizal Mutualists.</title>
        <authorList>
            <consortium name="DOE Joint Genome Institute"/>
            <consortium name="Mycorrhizal Genomics Consortium"/>
            <person name="Kohler A."/>
            <person name="Kuo A."/>
            <person name="Nagy L.G."/>
            <person name="Floudas D."/>
            <person name="Copeland A."/>
            <person name="Barry K.W."/>
            <person name="Cichocki N."/>
            <person name="Veneault-Fourrey C."/>
            <person name="LaButti K."/>
            <person name="Lindquist E.A."/>
            <person name="Lipzen A."/>
            <person name="Lundell T."/>
            <person name="Morin E."/>
            <person name="Murat C."/>
            <person name="Riley R."/>
            <person name="Ohm R."/>
            <person name="Sun H."/>
            <person name="Tunlid A."/>
            <person name="Henrissat B."/>
            <person name="Grigoriev I.V."/>
            <person name="Hibbett D.S."/>
            <person name="Martin F."/>
        </authorList>
    </citation>
    <scope>NUCLEOTIDE SEQUENCE [LARGE SCALE GENOMIC DNA]</scope>
    <source>
        <strain evidence="12">MAFF 305830</strain>
    </source>
</reference>
<evidence type="ECO:0000256" key="6">
    <source>
        <dbReference type="ARBA" id="ARBA00022787"/>
    </source>
</evidence>
<evidence type="ECO:0000256" key="9">
    <source>
        <dbReference type="ARBA" id="ARBA00023128"/>
    </source>
</evidence>
<proteinExistence type="inferred from homology"/>
<dbReference type="GO" id="GO:0005741">
    <property type="term" value="C:mitochondrial outer membrane"/>
    <property type="evidence" value="ECO:0007669"/>
    <property type="project" value="UniProtKB-SubCell"/>
</dbReference>
<dbReference type="PANTHER" id="PTHR11743">
    <property type="entry name" value="VOLTAGE-DEPENDENT ANION-SELECTIVE CHANNEL"/>
    <property type="match status" value="1"/>
</dbReference>
<dbReference type="Gene3D" id="2.40.160.10">
    <property type="entry name" value="Porin"/>
    <property type="match status" value="1"/>
</dbReference>
<dbReference type="STRING" id="933852.A0A0C2WQD4"/>
<accession>A0A0C2WQD4</accession>
<evidence type="ECO:0008006" key="13">
    <source>
        <dbReference type="Google" id="ProtNLM"/>
    </source>
</evidence>
<dbReference type="GO" id="GO:0015288">
    <property type="term" value="F:porin activity"/>
    <property type="evidence" value="ECO:0007669"/>
    <property type="project" value="UniProtKB-KW"/>
</dbReference>
<evidence type="ECO:0000313" key="11">
    <source>
        <dbReference type="EMBL" id="KIM28413.1"/>
    </source>
</evidence>
<dbReference type="AlphaFoldDB" id="A0A0C2WQD4"/>
<evidence type="ECO:0000256" key="1">
    <source>
        <dbReference type="ARBA" id="ARBA00004294"/>
    </source>
</evidence>
<dbReference type="InterPro" id="IPR023614">
    <property type="entry name" value="Porin_dom_sf"/>
</dbReference>
<keyword evidence="10" id="KW-0472">Membrane</keyword>
<name>A0A0C2WQD4_SERVB</name>
<dbReference type="CDD" id="cd07306">
    <property type="entry name" value="Porin3_VDAC"/>
    <property type="match status" value="1"/>
</dbReference>
<evidence type="ECO:0000256" key="4">
    <source>
        <dbReference type="ARBA" id="ARBA00022452"/>
    </source>
</evidence>
<evidence type="ECO:0000256" key="7">
    <source>
        <dbReference type="ARBA" id="ARBA00023065"/>
    </source>
</evidence>
<keyword evidence="5" id="KW-0812">Transmembrane</keyword>
<evidence type="ECO:0000256" key="5">
    <source>
        <dbReference type="ARBA" id="ARBA00022692"/>
    </source>
</evidence>
<evidence type="ECO:0000256" key="10">
    <source>
        <dbReference type="ARBA" id="ARBA00023136"/>
    </source>
</evidence>
<evidence type="ECO:0000256" key="2">
    <source>
        <dbReference type="ARBA" id="ARBA00007780"/>
    </source>
</evidence>
<keyword evidence="6" id="KW-1000">Mitochondrion outer membrane</keyword>
<dbReference type="FunFam" id="2.40.160.10:FF:000012">
    <property type="entry name" value="Voltage-dependent anion-selective channel"/>
    <property type="match status" value="1"/>
</dbReference>
<keyword evidence="4" id="KW-1134">Transmembrane beta strand</keyword>
<dbReference type="InterPro" id="IPR027246">
    <property type="entry name" value="Porin_Euk/Tom40"/>
</dbReference>
<comment type="subcellular location">
    <subcellularLocation>
        <location evidence="1">Mitochondrion outer membrane</location>
    </subcellularLocation>
</comment>
<protein>
    <recommendedName>
        <fullName evidence="13">Voltage-dependent ion-selective channel</fullName>
    </recommendedName>
</protein>
<keyword evidence="8" id="KW-0626">Porin</keyword>
<reference evidence="11 12" key="1">
    <citation type="submission" date="2014-04" db="EMBL/GenBank/DDBJ databases">
        <authorList>
            <consortium name="DOE Joint Genome Institute"/>
            <person name="Kuo A."/>
            <person name="Zuccaro A."/>
            <person name="Kohler A."/>
            <person name="Nagy L.G."/>
            <person name="Floudas D."/>
            <person name="Copeland A."/>
            <person name="Barry K.W."/>
            <person name="Cichocki N."/>
            <person name="Veneault-Fourrey C."/>
            <person name="LaButti K."/>
            <person name="Lindquist E.A."/>
            <person name="Lipzen A."/>
            <person name="Lundell T."/>
            <person name="Morin E."/>
            <person name="Murat C."/>
            <person name="Sun H."/>
            <person name="Tunlid A."/>
            <person name="Henrissat B."/>
            <person name="Grigoriev I.V."/>
            <person name="Hibbett D.S."/>
            <person name="Martin F."/>
            <person name="Nordberg H.P."/>
            <person name="Cantor M.N."/>
            <person name="Hua S.X."/>
        </authorList>
    </citation>
    <scope>NUCLEOTIDE SEQUENCE [LARGE SCALE GENOMIC DNA]</scope>
    <source>
        <strain evidence="11 12">MAFF 305830</strain>
    </source>
</reference>
<dbReference type="HOGENOM" id="CLU_044399_1_0_1"/>
<dbReference type="GO" id="GO:0046930">
    <property type="term" value="C:pore complex"/>
    <property type="evidence" value="ECO:0007669"/>
    <property type="project" value="UniProtKB-KW"/>
</dbReference>
<dbReference type="PRINTS" id="PR00185">
    <property type="entry name" value="EUKARYTPORIN"/>
</dbReference>
<dbReference type="PANTHER" id="PTHR11743:SF70">
    <property type="entry name" value="GH26960P-RELATED"/>
    <property type="match status" value="1"/>
</dbReference>
<dbReference type="GO" id="GO:0008308">
    <property type="term" value="F:voltage-gated monoatomic anion channel activity"/>
    <property type="evidence" value="ECO:0007669"/>
    <property type="project" value="InterPro"/>
</dbReference>
<dbReference type="Pfam" id="PF01459">
    <property type="entry name" value="Porin_3"/>
    <property type="match status" value="1"/>
</dbReference>
<dbReference type="InterPro" id="IPR001925">
    <property type="entry name" value="Porin_Euk"/>
</dbReference>